<accession>A0AA42HW60</accession>
<dbReference type="EMBL" id="JAODZU010000006">
    <property type="protein sequence ID" value="MDH0362797.1"/>
    <property type="molecule type" value="Genomic_DNA"/>
</dbReference>
<proteinExistence type="predicted"/>
<dbReference type="NCBIfam" id="TIGR01563">
    <property type="entry name" value="gp16_SPP1"/>
    <property type="match status" value="1"/>
</dbReference>
<protein>
    <submittedName>
        <fullName evidence="1">Phage head closure protein</fullName>
    </submittedName>
</protein>
<dbReference type="RefSeq" id="WP_279859906.1">
    <property type="nucleotide sequence ID" value="NZ_JAODZU010000006.1"/>
</dbReference>
<sequence>MAVTSFQTLRNPPSQKLNKRVLIRLRTDIPVGAAGVDSVYTQPRMRWARIDPVGTATYTAAAQTDKAITHRVWLRHIEGVTDSHEIVHRQHVYRVQRGAPLAGESDYTILEVEQLQ</sequence>
<evidence type="ECO:0000313" key="2">
    <source>
        <dbReference type="Proteomes" id="UP001158297"/>
    </source>
</evidence>
<dbReference type="Pfam" id="PF05521">
    <property type="entry name" value="Phage_HCP"/>
    <property type="match status" value="1"/>
</dbReference>
<gene>
    <name evidence="1" type="ORF">N7330_06970</name>
</gene>
<comment type="caution">
    <text evidence="1">The sequence shown here is derived from an EMBL/GenBank/DDBJ whole genome shotgun (WGS) entry which is preliminary data.</text>
</comment>
<dbReference type="Proteomes" id="UP001158297">
    <property type="component" value="Unassembled WGS sequence"/>
</dbReference>
<dbReference type="InterPro" id="IPR038666">
    <property type="entry name" value="SSP1_head-tail_sf"/>
</dbReference>
<name>A0AA42HW60_9BURK</name>
<dbReference type="InterPro" id="IPR008767">
    <property type="entry name" value="Phage_SPP1_head-tail_adaptor"/>
</dbReference>
<organism evidence="1 2">
    <name type="scientific">Comamonas aquatica</name>
    <dbReference type="NCBI Taxonomy" id="225991"/>
    <lineage>
        <taxon>Bacteria</taxon>
        <taxon>Pseudomonadati</taxon>
        <taxon>Pseudomonadota</taxon>
        <taxon>Betaproteobacteria</taxon>
        <taxon>Burkholderiales</taxon>
        <taxon>Comamonadaceae</taxon>
        <taxon>Comamonas</taxon>
    </lineage>
</organism>
<dbReference type="AlphaFoldDB" id="A0AA42HW60"/>
<reference evidence="1" key="1">
    <citation type="submission" date="2022-09" db="EMBL/GenBank/DDBJ databases">
        <title>Intensive care unit water sources are persistently colonized with multi-drug resistant bacteria and are the site of extensive horizontal gene transfer of antibiotic resistance genes.</title>
        <authorList>
            <person name="Diorio-Toth L."/>
        </authorList>
    </citation>
    <scope>NUCLEOTIDE SEQUENCE</scope>
    <source>
        <strain evidence="1">GD04130</strain>
    </source>
</reference>
<evidence type="ECO:0000313" key="1">
    <source>
        <dbReference type="EMBL" id="MDH0362797.1"/>
    </source>
</evidence>
<dbReference type="Gene3D" id="2.40.10.270">
    <property type="entry name" value="Bacteriophage SPP1 head-tail adaptor protein"/>
    <property type="match status" value="1"/>
</dbReference>